<proteinExistence type="inferred from homology"/>
<comment type="subunit">
    <text evidence="3">F-type ATPases have 2 components, CF(1) - the catalytic core - and CF(0) - the membrane proton channel.</text>
</comment>
<reference evidence="14" key="1">
    <citation type="journal article" date="2018" name="J. ISSAAS">
        <title>The contribution of mitochondrial metagenomics to large-scale data mining and phylogenetic analysis of Coleoptera.</title>
        <authorList>
            <person name="Miller K."/>
            <person name="Linard B."/>
            <person name="Motyka M."/>
            <person name="Bocek M."/>
            <person name="Vogler A.P."/>
        </authorList>
    </citation>
    <scope>NUCLEOTIDE SEQUENCE</scope>
</reference>
<keyword evidence="9 12" id="KW-0406">Ion transport</keyword>
<evidence type="ECO:0000256" key="4">
    <source>
        <dbReference type="ARBA" id="ARBA00022448"/>
    </source>
</evidence>
<accession>A0A346RFN1</accession>
<keyword evidence="6 12" id="KW-0812">Transmembrane</keyword>
<sequence>MPQMAPLNWLFLFIIFMMTFIMFNIMNYFSFFYLPKIYFLNKTLIQLNWKW</sequence>
<evidence type="ECO:0000256" key="10">
    <source>
        <dbReference type="ARBA" id="ARBA00023128"/>
    </source>
</evidence>
<comment type="similarity">
    <text evidence="2 12">Belongs to the ATPase protein 8 family.</text>
</comment>
<geneLocation type="mitochondrion" evidence="14"/>
<evidence type="ECO:0000256" key="11">
    <source>
        <dbReference type="ARBA" id="ARBA00023136"/>
    </source>
</evidence>
<evidence type="ECO:0000256" key="1">
    <source>
        <dbReference type="ARBA" id="ARBA00004304"/>
    </source>
</evidence>
<dbReference type="AlphaFoldDB" id="A0A346RFN1"/>
<evidence type="ECO:0000256" key="3">
    <source>
        <dbReference type="ARBA" id="ARBA00011291"/>
    </source>
</evidence>
<keyword evidence="4 12" id="KW-0813">Transport</keyword>
<evidence type="ECO:0000256" key="5">
    <source>
        <dbReference type="ARBA" id="ARBA00022547"/>
    </source>
</evidence>
<keyword evidence="7 12" id="KW-0375">Hydrogen ion transport</keyword>
<evidence type="ECO:0000313" key="14">
    <source>
        <dbReference type="EMBL" id="AXS64878.1"/>
    </source>
</evidence>
<keyword evidence="10 12" id="KW-0496">Mitochondrion</keyword>
<evidence type="ECO:0000256" key="13">
    <source>
        <dbReference type="SAM" id="Phobius"/>
    </source>
</evidence>
<keyword evidence="5 12" id="KW-0138">CF(0)</keyword>
<dbReference type="EMBL" id="MG193333">
    <property type="protein sequence ID" value="AXS64878.1"/>
    <property type="molecule type" value="Genomic_DNA"/>
</dbReference>
<evidence type="ECO:0000256" key="12">
    <source>
        <dbReference type="RuleBase" id="RU003661"/>
    </source>
</evidence>
<dbReference type="InterPro" id="IPR001421">
    <property type="entry name" value="ATP8_metazoa"/>
</dbReference>
<comment type="subcellular location">
    <subcellularLocation>
        <location evidence="1 12">Mitochondrion membrane</location>
        <topology evidence="1 12">Single-pass membrane protein</topology>
    </subcellularLocation>
</comment>
<dbReference type="GO" id="GO:0031966">
    <property type="term" value="C:mitochondrial membrane"/>
    <property type="evidence" value="ECO:0007669"/>
    <property type="project" value="UniProtKB-SubCell"/>
</dbReference>
<organism evidence="14">
    <name type="scientific">Brentidae sp. KM-2017</name>
    <dbReference type="NCBI Taxonomy" id="2219284"/>
    <lineage>
        <taxon>Eukaryota</taxon>
        <taxon>Metazoa</taxon>
        <taxon>Ecdysozoa</taxon>
        <taxon>Arthropoda</taxon>
        <taxon>Hexapoda</taxon>
        <taxon>Insecta</taxon>
        <taxon>Pterygota</taxon>
        <taxon>Neoptera</taxon>
        <taxon>Endopterygota</taxon>
        <taxon>Coleoptera</taxon>
        <taxon>Polyphaga</taxon>
        <taxon>Cucujiformia</taxon>
        <taxon>Brentidae</taxon>
    </lineage>
</organism>
<evidence type="ECO:0000256" key="8">
    <source>
        <dbReference type="ARBA" id="ARBA00022989"/>
    </source>
</evidence>
<gene>
    <name evidence="14" type="primary">atp8</name>
</gene>
<evidence type="ECO:0000256" key="2">
    <source>
        <dbReference type="ARBA" id="ARBA00008892"/>
    </source>
</evidence>
<dbReference type="GO" id="GO:0045259">
    <property type="term" value="C:proton-transporting ATP synthase complex"/>
    <property type="evidence" value="ECO:0007669"/>
    <property type="project" value="UniProtKB-KW"/>
</dbReference>
<dbReference type="Pfam" id="PF00895">
    <property type="entry name" value="ATP-synt_8"/>
    <property type="match status" value="1"/>
</dbReference>
<evidence type="ECO:0000256" key="7">
    <source>
        <dbReference type="ARBA" id="ARBA00022781"/>
    </source>
</evidence>
<protein>
    <recommendedName>
        <fullName evidence="12">ATP synthase complex subunit 8</fullName>
    </recommendedName>
</protein>
<evidence type="ECO:0000256" key="6">
    <source>
        <dbReference type="ARBA" id="ARBA00022692"/>
    </source>
</evidence>
<name>A0A346RFN1_9CUCU</name>
<keyword evidence="11 13" id="KW-0472">Membrane</keyword>
<keyword evidence="8 13" id="KW-1133">Transmembrane helix</keyword>
<evidence type="ECO:0000256" key="9">
    <source>
        <dbReference type="ARBA" id="ARBA00023065"/>
    </source>
</evidence>
<dbReference type="GO" id="GO:0015986">
    <property type="term" value="P:proton motive force-driven ATP synthesis"/>
    <property type="evidence" value="ECO:0007669"/>
    <property type="project" value="InterPro"/>
</dbReference>
<dbReference type="GO" id="GO:0015078">
    <property type="term" value="F:proton transmembrane transporter activity"/>
    <property type="evidence" value="ECO:0007669"/>
    <property type="project" value="InterPro"/>
</dbReference>
<feature type="transmembrane region" description="Helical" evidence="13">
    <location>
        <begin position="6"/>
        <end position="34"/>
    </location>
</feature>